<feature type="transmembrane region" description="Helical" evidence="1">
    <location>
        <begin position="42"/>
        <end position="63"/>
    </location>
</feature>
<dbReference type="Pfam" id="PF07331">
    <property type="entry name" value="TctB"/>
    <property type="match status" value="1"/>
</dbReference>
<dbReference type="OrthoDB" id="5465426at2"/>
<organism evidence="3 4">
    <name type="scientific">Bilophila wadsworthia (strain 3_1_6)</name>
    <dbReference type="NCBI Taxonomy" id="563192"/>
    <lineage>
        <taxon>Bacteria</taxon>
        <taxon>Pseudomonadati</taxon>
        <taxon>Thermodesulfobacteriota</taxon>
        <taxon>Desulfovibrionia</taxon>
        <taxon>Desulfovibrionales</taxon>
        <taxon>Desulfovibrionaceae</taxon>
        <taxon>Bilophila</taxon>
    </lineage>
</organism>
<proteinExistence type="predicted"/>
<feature type="transmembrane region" description="Helical" evidence="1">
    <location>
        <begin position="137"/>
        <end position="156"/>
    </location>
</feature>
<dbReference type="HOGENOM" id="CLU_1640518_0_0_7"/>
<keyword evidence="1" id="KW-0472">Membrane</keyword>
<dbReference type="EMBL" id="ADCP02000001">
    <property type="protein sequence ID" value="EFV44076.1"/>
    <property type="molecule type" value="Genomic_DNA"/>
</dbReference>
<evidence type="ECO:0000256" key="1">
    <source>
        <dbReference type="SAM" id="Phobius"/>
    </source>
</evidence>
<dbReference type="eggNOG" id="ENOG5032J0E">
    <property type="taxonomic scope" value="Bacteria"/>
</dbReference>
<evidence type="ECO:0000313" key="4">
    <source>
        <dbReference type="Proteomes" id="UP000006034"/>
    </source>
</evidence>
<protein>
    <recommendedName>
        <fullName evidence="2">DUF1468 domain-containing protein</fullName>
    </recommendedName>
</protein>
<feature type="domain" description="DUF1468" evidence="2">
    <location>
        <begin position="9"/>
        <end position="161"/>
    </location>
</feature>
<reference evidence="3 4" key="1">
    <citation type="submission" date="2010-10" db="EMBL/GenBank/DDBJ databases">
        <authorList>
            <consortium name="The Broad Institute Genome Sequencing Platform"/>
            <person name="Ward D."/>
            <person name="Earl A."/>
            <person name="Feldgarden M."/>
            <person name="Young S.K."/>
            <person name="Gargeya S."/>
            <person name="Zeng Q."/>
            <person name="Alvarado L."/>
            <person name="Berlin A."/>
            <person name="Bochicchio J."/>
            <person name="Chapman S.B."/>
            <person name="Chen Z."/>
            <person name="Freedman E."/>
            <person name="Gellesch M."/>
            <person name="Goldberg J."/>
            <person name="Griggs A."/>
            <person name="Gujja S."/>
            <person name="Heilman E."/>
            <person name="Heiman D."/>
            <person name="Howarth C."/>
            <person name="Mehta T."/>
            <person name="Neiman D."/>
            <person name="Pearson M."/>
            <person name="Roberts A."/>
            <person name="Saif S."/>
            <person name="Shea T."/>
            <person name="Shenoy N."/>
            <person name="Sisk P."/>
            <person name="Stolte C."/>
            <person name="Sykes S."/>
            <person name="White J."/>
            <person name="Yandava C."/>
            <person name="Allen-Vercoe E."/>
            <person name="Sibley C."/>
            <person name="Ambrose C.E."/>
            <person name="Strauss J."/>
            <person name="Daigneault M."/>
            <person name="Haas B."/>
            <person name="Nusbaum C."/>
            <person name="Birren B."/>
        </authorList>
    </citation>
    <scope>NUCLEOTIDE SEQUENCE [LARGE SCALE GENOMIC DNA]</scope>
    <source>
        <strain evidence="3 4">3_1_6</strain>
    </source>
</reference>
<dbReference type="STRING" id="563192.HMPREF0179_02141"/>
<feature type="transmembrane region" description="Helical" evidence="1">
    <location>
        <begin position="75"/>
        <end position="96"/>
    </location>
</feature>
<name>E5Y7H6_BILW3</name>
<reference evidence="3 4" key="2">
    <citation type="submission" date="2013-04" db="EMBL/GenBank/DDBJ databases">
        <title>The Genome Sequence of Bilophila wadsworthia 3_1_6.</title>
        <authorList>
            <consortium name="The Broad Institute Genomics Platform"/>
            <person name="Earl A."/>
            <person name="Ward D."/>
            <person name="Feldgarden M."/>
            <person name="Gevers D."/>
            <person name="Sibley C."/>
            <person name="Strauss J."/>
            <person name="Allen-Vercoe E."/>
            <person name="Walker B."/>
            <person name="Young S."/>
            <person name="Zeng Q."/>
            <person name="Gargeya S."/>
            <person name="Fitzgerald M."/>
            <person name="Haas B."/>
            <person name="Abouelleil A."/>
            <person name="Allen A.W."/>
            <person name="Alvarado L."/>
            <person name="Arachchi H.M."/>
            <person name="Berlin A.M."/>
            <person name="Chapman S.B."/>
            <person name="Gainer-Dewar J."/>
            <person name="Goldberg J."/>
            <person name="Griggs A."/>
            <person name="Gujja S."/>
            <person name="Hansen M."/>
            <person name="Howarth C."/>
            <person name="Imamovic A."/>
            <person name="Ireland A."/>
            <person name="Larimer J."/>
            <person name="McCowan C."/>
            <person name="Murphy C."/>
            <person name="Pearson M."/>
            <person name="Poon T.W."/>
            <person name="Priest M."/>
            <person name="Roberts A."/>
            <person name="Saif S."/>
            <person name="Shea T."/>
            <person name="Sisk P."/>
            <person name="Sykes S."/>
            <person name="Wortman J."/>
            <person name="Nusbaum C."/>
            <person name="Birren B."/>
        </authorList>
    </citation>
    <scope>NUCLEOTIDE SEQUENCE [LARGE SCALE GENOMIC DNA]</scope>
    <source>
        <strain evidence="3 4">3_1_6</strain>
    </source>
</reference>
<evidence type="ECO:0000259" key="2">
    <source>
        <dbReference type="Pfam" id="PF07331"/>
    </source>
</evidence>
<sequence length="161" mass="17445">MKNLNDIFSGAVLLCLCAVGAYEVSASIAPSDGEVVGADALPTLALGGMALCGVFLILQGLLRSRPGRSWGNRSAVIKTLLFFGFFVMYLSGMIWLGDRLVEQSWFPWPHNGGFTISTFLFLLFSLPLLGRRNPVEIIGVAALTTGALLYAFGYFFQIMLP</sequence>
<keyword evidence="1" id="KW-1133">Transmembrane helix</keyword>
<gene>
    <name evidence="3" type="ORF">HMPREF0179_02141</name>
</gene>
<accession>E5Y7H6</accession>
<evidence type="ECO:0000313" key="3">
    <source>
        <dbReference type="EMBL" id="EFV44076.1"/>
    </source>
</evidence>
<dbReference type="RefSeq" id="WP_005027944.1">
    <property type="nucleotide sequence ID" value="NZ_KE150238.1"/>
</dbReference>
<dbReference type="Proteomes" id="UP000006034">
    <property type="component" value="Unassembled WGS sequence"/>
</dbReference>
<comment type="caution">
    <text evidence="3">The sequence shown here is derived from an EMBL/GenBank/DDBJ whole genome shotgun (WGS) entry which is preliminary data.</text>
</comment>
<keyword evidence="1" id="KW-0812">Transmembrane</keyword>
<keyword evidence="4" id="KW-1185">Reference proteome</keyword>
<feature type="transmembrane region" description="Helical" evidence="1">
    <location>
        <begin position="108"/>
        <end position="130"/>
    </location>
</feature>
<dbReference type="InterPro" id="IPR009936">
    <property type="entry name" value="DUF1468"/>
</dbReference>
<dbReference type="AlphaFoldDB" id="E5Y7H6"/>
<dbReference type="GeneID" id="78085279"/>